<dbReference type="PRINTS" id="PR01410">
    <property type="entry name" value="CCBIOGENESIS"/>
</dbReference>
<feature type="domain" description="Cytochrome c assembly protein" evidence="11">
    <location>
        <begin position="89"/>
        <end position="295"/>
    </location>
</feature>
<feature type="transmembrane region" description="Helical" evidence="10">
    <location>
        <begin position="273"/>
        <end position="292"/>
    </location>
</feature>
<evidence type="ECO:0000256" key="5">
    <source>
        <dbReference type="ARBA" id="ARBA00022692"/>
    </source>
</evidence>
<organism evidence="13">
    <name type="scientific">Methylobacterium bullatum</name>
    <dbReference type="NCBI Taxonomy" id="570505"/>
    <lineage>
        <taxon>Bacteria</taxon>
        <taxon>Pseudomonadati</taxon>
        <taxon>Pseudomonadota</taxon>
        <taxon>Alphaproteobacteria</taxon>
        <taxon>Hyphomicrobiales</taxon>
        <taxon>Methylobacteriaceae</taxon>
        <taxon>Methylobacterium</taxon>
    </lineage>
</organism>
<evidence type="ECO:0000256" key="2">
    <source>
        <dbReference type="ARBA" id="ARBA00009186"/>
    </source>
</evidence>
<feature type="transmembrane region" description="Helical" evidence="10">
    <location>
        <begin position="450"/>
        <end position="469"/>
    </location>
</feature>
<dbReference type="GO" id="GO:0017004">
    <property type="term" value="P:cytochrome complex assembly"/>
    <property type="evidence" value="ECO:0007669"/>
    <property type="project" value="UniProtKB-KW"/>
</dbReference>
<keyword evidence="4" id="KW-0997">Cell inner membrane</keyword>
<evidence type="ECO:0000256" key="6">
    <source>
        <dbReference type="ARBA" id="ARBA00022748"/>
    </source>
</evidence>
<reference evidence="13" key="1">
    <citation type="submission" date="2019-12" db="EMBL/GenBank/DDBJ databases">
        <authorList>
            <person name="Cremers G."/>
        </authorList>
    </citation>
    <scope>NUCLEOTIDE SEQUENCE</scope>
    <source>
        <strain evidence="13">Mbul1</strain>
    </source>
</reference>
<dbReference type="Pfam" id="PF16327">
    <property type="entry name" value="CcmF_C"/>
    <property type="match status" value="1"/>
</dbReference>
<accession>A0A679IQD6</accession>
<gene>
    <name evidence="13" type="primary">ccmF</name>
    <name evidence="13" type="ORF">MBUL_01181</name>
</gene>
<feature type="transmembrane region" description="Helical" evidence="10">
    <location>
        <begin position="352"/>
        <end position="374"/>
    </location>
</feature>
<evidence type="ECO:0000256" key="4">
    <source>
        <dbReference type="ARBA" id="ARBA00022519"/>
    </source>
</evidence>
<feature type="transmembrane region" description="Helical" evidence="10">
    <location>
        <begin position="622"/>
        <end position="641"/>
    </location>
</feature>
<name>A0A679IQD6_9HYPH</name>
<dbReference type="AlphaFoldDB" id="A0A679IQD6"/>
<keyword evidence="3" id="KW-1003">Cell membrane</keyword>
<feature type="transmembrane region" description="Helical" evidence="10">
    <location>
        <begin position="175"/>
        <end position="195"/>
    </location>
</feature>
<sequence length="669" mass="71398">MLIEVGHFALALALALSLVQAVMPVWAARSGDAALRAVATPAALGTFACILFSFGALTYAHATSDFSVQNVIENSHTAKPFLYKLSGVWGNHEGSMLLWVLILALFGALVAVSRNSVPPVLRANTLAVQGLVTFVFVLFIITTSNPFMRVSPAPIEGNDLNPLLQDFGLAIHPPLLYVGYVGFSITFAFAIAALIDGRIDAVWARAVRPWTLIAWSFLTLGIAMGSYWAYYELGWGGWWFWDPVENASLMPWLAGTALLHSTVVMEKRDALKVWTVLLAILTFSLSLLGTFIVRSGVLTSVHSFATDPTRGVFILAILILFIGGSLSLFAWRAPMLRQGGLFAPISREGALVMNNLFLAAACTTVFVGTLYPLLLESLTSEKISVGPPFFNYTFIPLAIPLLLIVPFGQTLAWKRGDVHAASQRLFAAMGVALAVGLAVLAWTWGGPMMAPIGIGLGAYLVVGSAMEIVSRARGYGNSRARTVSGVMRRALGLPRSAWGTALAHAGVGIVVLGIAAQGWATEALSTVKPGESLTSGPYVATLDRVGPRTGENYEETTAFLTIRNTAGDFIGTVETGKRFYPSRKMNVTESGLLTVGVSQVYASLGEMVPGGAIGLRLYYKPLVLLIWLGSVVMALGGAVSLTDRRMRVGAPARAKEKAKTMPGTMAPAE</sequence>
<evidence type="ECO:0000313" key="13">
    <source>
        <dbReference type="EMBL" id="CAA2101448.1"/>
    </source>
</evidence>
<comment type="subcellular location">
    <subcellularLocation>
        <location evidence="1">Cell inner membrane</location>
        <topology evidence="1">Multi-pass membrane protein</topology>
    </subcellularLocation>
</comment>
<evidence type="ECO:0000256" key="8">
    <source>
        <dbReference type="ARBA" id="ARBA00023136"/>
    </source>
</evidence>
<dbReference type="Pfam" id="PF01578">
    <property type="entry name" value="Cytochrom_C_asm"/>
    <property type="match status" value="1"/>
</dbReference>
<evidence type="ECO:0000259" key="12">
    <source>
        <dbReference type="Pfam" id="PF16327"/>
    </source>
</evidence>
<dbReference type="InterPro" id="IPR003567">
    <property type="entry name" value="Cyt_c_biogenesis"/>
</dbReference>
<feature type="transmembrane region" description="Helical" evidence="10">
    <location>
        <begin position="96"/>
        <end position="113"/>
    </location>
</feature>
<evidence type="ECO:0000256" key="3">
    <source>
        <dbReference type="ARBA" id="ARBA00022475"/>
    </source>
</evidence>
<keyword evidence="5 10" id="KW-0812">Transmembrane</keyword>
<dbReference type="NCBIfam" id="NF007691">
    <property type="entry name" value="PRK10369.1"/>
    <property type="match status" value="1"/>
</dbReference>
<feature type="transmembrane region" description="Helical" evidence="10">
    <location>
        <begin position="394"/>
        <end position="413"/>
    </location>
</feature>
<feature type="transmembrane region" description="Helical" evidence="10">
    <location>
        <begin position="125"/>
        <end position="142"/>
    </location>
</feature>
<evidence type="ECO:0000256" key="1">
    <source>
        <dbReference type="ARBA" id="ARBA00004429"/>
    </source>
</evidence>
<keyword evidence="6" id="KW-0201">Cytochrome c-type biogenesis</keyword>
<feature type="transmembrane region" description="Helical" evidence="10">
    <location>
        <begin position="312"/>
        <end position="331"/>
    </location>
</feature>
<dbReference type="PANTHER" id="PTHR43653:SF1">
    <property type="entry name" value="CYTOCHROME C-TYPE BIOGENESIS PROTEIN CCMF"/>
    <property type="match status" value="1"/>
</dbReference>
<feature type="transmembrane region" description="Helical" evidence="10">
    <location>
        <begin position="207"/>
        <end position="229"/>
    </location>
</feature>
<feature type="transmembrane region" description="Helical" evidence="10">
    <location>
        <begin position="425"/>
        <end position="444"/>
    </location>
</feature>
<evidence type="ECO:0000256" key="7">
    <source>
        <dbReference type="ARBA" id="ARBA00022989"/>
    </source>
</evidence>
<dbReference type="GO" id="GO:0020037">
    <property type="term" value="F:heme binding"/>
    <property type="evidence" value="ECO:0007669"/>
    <property type="project" value="InterPro"/>
</dbReference>
<dbReference type="PANTHER" id="PTHR43653">
    <property type="entry name" value="CYTOCHROME C ASSEMBLY PROTEIN-RELATED"/>
    <property type="match status" value="1"/>
</dbReference>
<dbReference type="EMBL" id="LR743504">
    <property type="protein sequence ID" value="CAA2101448.1"/>
    <property type="molecule type" value="Genomic_DNA"/>
</dbReference>
<comment type="similarity">
    <text evidence="2">Belongs to the CcmF/CycK/Ccl1/NrfE/CcsA family.</text>
</comment>
<dbReference type="InterPro" id="IPR032523">
    <property type="entry name" value="CcmF_C"/>
</dbReference>
<comment type="function">
    <text evidence="9">Required for the biogenesis of c-type cytochromes. Possible subunit of a heme lyase.</text>
</comment>
<protein>
    <submittedName>
        <fullName evidence="13">Cytochrome c-type biogenesis protein CcmF</fullName>
    </submittedName>
</protein>
<proteinExistence type="inferred from homology"/>
<dbReference type="GO" id="GO:0015232">
    <property type="term" value="F:heme transmembrane transporter activity"/>
    <property type="evidence" value="ECO:0007669"/>
    <property type="project" value="InterPro"/>
</dbReference>
<dbReference type="InterPro" id="IPR002541">
    <property type="entry name" value="Cyt_c_assembly"/>
</dbReference>
<feature type="transmembrane region" description="Helical" evidence="10">
    <location>
        <begin position="497"/>
        <end position="520"/>
    </location>
</feature>
<dbReference type="InterPro" id="IPR003568">
    <property type="entry name" value="Cyt_c_biogenesis_CcmF"/>
</dbReference>
<keyword evidence="7 10" id="KW-1133">Transmembrane helix</keyword>
<dbReference type="GO" id="GO:0005886">
    <property type="term" value="C:plasma membrane"/>
    <property type="evidence" value="ECO:0007669"/>
    <property type="project" value="UniProtKB-SubCell"/>
</dbReference>
<dbReference type="PRINTS" id="PR01411">
    <property type="entry name" value="CCMFBIOGNSIS"/>
</dbReference>
<evidence type="ECO:0000256" key="10">
    <source>
        <dbReference type="SAM" id="Phobius"/>
    </source>
</evidence>
<evidence type="ECO:0000259" key="11">
    <source>
        <dbReference type="Pfam" id="PF01578"/>
    </source>
</evidence>
<feature type="domain" description="Cytochrome c-type biogenesis protein CcmF C-terminal" evidence="12">
    <location>
        <begin position="315"/>
        <end position="644"/>
    </location>
</feature>
<evidence type="ECO:0000256" key="9">
    <source>
        <dbReference type="ARBA" id="ARBA00037230"/>
    </source>
</evidence>
<dbReference type="NCBIfam" id="TIGR00353">
    <property type="entry name" value="nrfE"/>
    <property type="match status" value="1"/>
</dbReference>
<feature type="transmembrane region" description="Helical" evidence="10">
    <location>
        <begin position="249"/>
        <end position="266"/>
    </location>
</feature>
<keyword evidence="8 10" id="KW-0472">Membrane</keyword>